<proteinExistence type="predicted"/>
<evidence type="ECO:0000256" key="6">
    <source>
        <dbReference type="PROSITE-ProRule" id="PRU00433"/>
    </source>
</evidence>
<dbReference type="AlphaFoldDB" id="A0A5Q2RKC8"/>
<dbReference type="Gene3D" id="1.10.760.10">
    <property type="entry name" value="Cytochrome c-like domain"/>
    <property type="match status" value="1"/>
</dbReference>
<organism evidence="9 10">
    <name type="scientific">Actinomarinicola tropica</name>
    <dbReference type="NCBI Taxonomy" id="2789776"/>
    <lineage>
        <taxon>Bacteria</taxon>
        <taxon>Bacillati</taxon>
        <taxon>Actinomycetota</taxon>
        <taxon>Acidimicrobiia</taxon>
        <taxon>Acidimicrobiales</taxon>
        <taxon>Iamiaceae</taxon>
        <taxon>Actinomarinicola</taxon>
    </lineage>
</organism>
<dbReference type="PANTHER" id="PTHR33751">
    <property type="entry name" value="CBB3-TYPE CYTOCHROME C OXIDASE SUBUNIT FIXP"/>
    <property type="match status" value="1"/>
</dbReference>
<keyword evidence="1" id="KW-0813">Transport</keyword>
<keyword evidence="2 6" id="KW-0349">Heme</keyword>
<evidence type="ECO:0000256" key="2">
    <source>
        <dbReference type="ARBA" id="ARBA00022617"/>
    </source>
</evidence>
<name>A0A5Q2RKC8_9ACTN</name>
<dbReference type="PROSITE" id="PS51257">
    <property type="entry name" value="PROKAR_LIPOPROTEIN"/>
    <property type="match status" value="1"/>
</dbReference>
<dbReference type="InterPro" id="IPR036909">
    <property type="entry name" value="Cyt_c-like_dom_sf"/>
</dbReference>
<evidence type="ECO:0000256" key="4">
    <source>
        <dbReference type="ARBA" id="ARBA00022982"/>
    </source>
</evidence>
<dbReference type="EMBL" id="CP045851">
    <property type="protein sequence ID" value="QGG94856.1"/>
    <property type="molecule type" value="Genomic_DNA"/>
</dbReference>
<feature type="domain" description="Cytochrome c" evidence="8">
    <location>
        <begin position="44"/>
        <end position="122"/>
    </location>
</feature>
<evidence type="ECO:0000256" key="3">
    <source>
        <dbReference type="ARBA" id="ARBA00022723"/>
    </source>
</evidence>
<dbReference type="PRINTS" id="PR00605">
    <property type="entry name" value="CYTCHROMECIC"/>
</dbReference>
<dbReference type="KEGG" id="atq:GH723_06890"/>
<dbReference type="PROSITE" id="PS51007">
    <property type="entry name" value="CYTC"/>
    <property type="match status" value="1"/>
</dbReference>
<evidence type="ECO:0000256" key="7">
    <source>
        <dbReference type="SAM" id="SignalP"/>
    </source>
</evidence>
<dbReference type="InterPro" id="IPR050597">
    <property type="entry name" value="Cytochrome_c_Oxidase_Subunit"/>
</dbReference>
<evidence type="ECO:0000313" key="10">
    <source>
        <dbReference type="Proteomes" id="UP000334019"/>
    </source>
</evidence>
<dbReference type="GO" id="GO:0020037">
    <property type="term" value="F:heme binding"/>
    <property type="evidence" value="ECO:0007669"/>
    <property type="project" value="InterPro"/>
</dbReference>
<evidence type="ECO:0000259" key="8">
    <source>
        <dbReference type="PROSITE" id="PS51007"/>
    </source>
</evidence>
<evidence type="ECO:0000256" key="5">
    <source>
        <dbReference type="ARBA" id="ARBA00023004"/>
    </source>
</evidence>
<keyword evidence="5 6" id="KW-0408">Iron</keyword>
<feature type="chain" id="PRO_5024461990" evidence="7">
    <location>
        <begin position="32"/>
        <end position="122"/>
    </location>
</feature>
<dbReference type="Proteomes" id="UP000334019">
    <property type="component" value="Chromosome"/>
</dbReference>
<evidence type="ECO:0000313" key="9">
    <source>
        <dbReference type="EMBL" id="QGG94856.1"/>
    </source>
</evidence>
<protein>
    <submittedName>
        <fullName evidence="9">C-type cytochrome</fullName>
    </submittedName>
</protein>
<gene>
    <name evidence="9" type="ORF">GH723_06890</name>
</gene>
<sequence length="122" mass="13003">MLPAMRLRHLRSRWLVGVPFVVLPLLVGACAQDDPPEVPAGADAALEQGREVWADSCARCHGADGGGGSGVKLSDGRAEELHPEIDTMIDVIAEGRGAMPSFSQSLDPDEIEAVARYVREVL</sequence>
<dbReference type="InterPro" id="IPR008168">
    <property type="entry name" value="Cyt_C_IC"/>
</dbReference>
<keyword evidence="7" id="KW-0732">Signal</keyword>
<keyword evidence="4" id="KW-0249">Electron transport</keyword>
<dbReference type="Pfam" id="PF13442">
    <property type="entry name" value="Cytochrome_CBB3"/>
    <property type="match status" value="1"/>
</dbReference>
<accession>A0A5Q2RKC8</accession>
<dbReference type="InterPro" id="IPR009056">
    <property type="entry name" value="Cyt_c-like_dom"/>
</dbReference>
<dbReference type="GO" id="GO:0009055">
    <property type="term" value="F:electron transfer activity"/>
    <property type="evidence" value="ECO:0007669"/>
    <property type="project" value="InterPro"/>
</dbReference>
<dbReference type="SUPFAM" id="SSF46626">
    <property type="entry name" value="Cytochrome c"/>
    <property type="match status" value="1"/>
</dbReference>
<keyword evidence="10" id="KW-1185">Reference proteome</keyword>
<keyword evidence="3 6" id="KW-0479">Metal-binding</keyword>
<feature type="signal peptide" evidence="7">
    <location>
        <begin position="1"/>
        <end position="31"/>
    </location>
</feature>
<dbReference type="GO" id="GO:0005506">
    <property type="term" value="F:iron ion binding"/>
    <property type="evidence" value="ECO:0007669"/>
    <property type="project" value="InterPro"/>
</dbReference>
<evidence type="ECO:0000256" key="1">
    <source>
        <dbReference type="ARBA" id="ARBA00022448"/>
    </source>
</evidence>
<reference evidence="9 10" key="1">
    <citation type="submission" date="2019-11" db="EMBL/GenBank/DDBJ databases">
        <authorList>
            <person name="He Y."/>
        </authorList>
    </citation>
    <scope>NUCLEOTIDE SEQUENCE [LARGE SCALE GENOMIC DNA]</scope>
    <source>
        <strain evidence="9 10">SCSIO 58843</strain>
    </source>
</reference>
<dbReference type="PANTHER" id="PTHR33751:SF1">
    <property type="entry name" value="CBB3-TYPE CYTOCHROME C OXIDASE SUBUNIT FIXP"/>
    <property type="match status" value="1"/>
</dbReference>